<sequence>MKIKKLRYSLFLSVLFLHGFAQKGTESRGDNNYDRFAYVDAVENYEKVANKGYQNEKMFQKLGNAYYFMGEFSQALKWYKQLFELYPNQEPEYFYRYSQTLKSNGDYAKADQMLEQFNQKSVNDKRGLLFKENKDYLEEIKANSGRFQVVDAGVNSQFSDYGSAFFGNKLVFTSARDTGGVSKNVFKWTNKSFTNLYWSEIKPDGEMTSPQSFERKINSKFNESTPVFTQDGKTMYFTRNNYSGGKRGRDTNQNTLLKLYKATLNAEGKWDKVTELSFNSNQYSVAHPALSPDEKELYFASDMPGTLGQSDLFRVKINPDGSYGTPENLGPEINTEGRETFPFISNDNELFFASDGRPGLGGLDVFMAKIEVDQSFYNIQNVGEPINSKQDDFGFIINSKSRNGFFSSNREGGKGYDDIYRFVENKKLTCEQTISGYVNDKDSGAILPNAKISLFDASFKLIQEVQADWQGRYSFPANCGKSYYIRGEKEEYMTNEVFVKTKTIQSGNKEVPIVLERRIKPVGVGTDLAKTLNIPIIYFDVDKSDIRKDAAYELAKVLAVMEEFPEMKIEVRSHTDSRQTAKYNEKLSNKRAKSTVDWLVKNGINAARLIGNGYGESQLVNNCSDGVKCTEEEHQANRRSEFIIVSMH</sequence>
<dbReference type="Pfam" id="PF00691">
    <property type="entry name" value="OmpA"/>
    <property type="match status" value="1"/>
</dbReference>
<dbReference type="PROSITE" id="PS51123">
    <property type="entry name" value="OMPA_2"/>
    <property type="match status" value="1"/>
</dbReference>
<name>A0AAC9N5A1_9FLAO</name>
<comment type="subcellular location">
    <subcellularLocation>
        <location evidence="1">Cell outer membrane</location>
    </subcellularLocation>
</comment>
<dbReference type="CDD" id="cd07185">
    <property type="entry name" value="OmpA_C-like"/>
    <property type="match status" value="1"/>
</dbReference>
<dbReference type="KEGG" id="fgl:EM308_06390"/>
<keyword evidence="3" id="KW-0998">Cell outer membrane</keyword>
<dbReference type="SUPFAM" id="SSF49464">
    <property type="entry name" value="Carboxypeptidase regulatory domain-like"/>
    <property type="match status" value="1"/>
</dbReference>
<dbReference type="PROSITE" id="PS50293">
    <property type="entry name" value="TPR_REGION"/>
    <property type="match status" value="1"/>
</dbReference>
<dbReference type="Gene3D" id="1.25.40.10">
    <property type="entry name" value="Tetratricopeptide repeat domain"/>
    <property type="match status" value="1"/>
</dbReference>
<dbReference type="InterPro" id="IPR019734">
    <property type="entry name" value="TPR_rpt"/>
</dbReference>
<keyword evidence="8" id="KW-0966">Cell projection</keyword>
<feature type="repeat" description="TPR" evidence="4">
    <location>
        <begin position="56"/>
        <end position="89"/>
    </location>
</feature>
<evidence type="ECO:0000256" key="6">
    <source>
        <dbReference type="SAM" id="SignalP"/>
    </source>
</evidence>
<dbReference type="Proteomes" id="UP000175968">
    <property type="component" value="Chromosome"/>
</dbReference>
<dbReference type="SMART" id="SM00028">
    <property type="entry name" value="TPR"/>
    <property type="match status" value="1"/>
</dbReference>
<accession>A0AAC9N5A1</accession>
<dbReference type="GO" id="GO:0009279">
    <property type="term" value="C:cell outer membrane"/>
    <property type="evidence" value="ECO:0007669"/>
    <property type="project" value="UniProtKB-SubCell"/>
</dbReference>
<dbReference type="SUPFAM" id="SSF82171">
    <property type="entry name" value="DPP6 N-terminal domain-like"/>
    <property type="match status" value="1"/>
</dbReference>
<dbReference type="Gene3D" id="2.120.10.30">
    <property type="entry name" value="TolB, C-terminal domain"/>
    <property type="match status" value="1"/>
</dbReference>
<evidence type="ECO:0000259" key="7">
    <source>
        <dbReference type="PROSITE" id="PS51123"/>
    </source>
</evidence>
<dbReference type="InterPro" id="IPR011659">
    <property type="entry name" value="WD40"/>
</dbReference>
<dbReference type="InterPro" id="IPR011990">
    <property type="entry name" value="TPR-like_helical_dom_sf"/>
</dbReference>
<dbReference type="Pfam" id="PF13181">
    <property type="entry name" value="TPR_8"/>
    <property type="match status" value="1"/>
</dbReference>
<dbReference type="RefSeq" id="WP_035637548.1">
    <property type="nucleotide sequence ID" value="NZ_CP017479.1"/>
</dbReference>
<dbReference type="PROSITE" id="PS50005">
    <property type="entry name" value="TPR"/>
    <property type="match status" value="1"/>
</dbReference>
<keyword evidence="2 5" id="KW-0472">Membrane</keyword>
<evidence type="ECO:0000313" key="9">
    <source>
        <dbReference type="Proteomes" id="UP000175968"/>
    </source>
</evidence>
<dbReference type="InterPro" id="IPR006664">
    <property type="entry name" value="OMP_bac"/>
</dbReference>
<dbReference type="InterPro" id="IPR011042">
    <property type="entry name" value="6-blade_b-propeller_TolB-like"/>
</dbReference>
<dbReference type="Gene3D" id="2.60.40.1120">
    <property type="entry name" value="Carboxypeptidase-like, regulatory domain"/>
    <property type="match status" value="1"/>
</dbReference>
<keyword evidence="8" id="KW-0282">Flagellum</keyword>
<dbReference type="SUPFAM" id="SSF48452">
    <property type="entry name" value="TPR-like"/>
    <property type="match status" value="1"/>
</dbReference>
<dbReference type="Gene3D" id="3.30.1330.60">
    <property type="entry name" value="OmpA-like domain"/>
    <property type="match status" value="1"/>
</dbReference>
<protein>
    <submittedName>
        <fullName evidence="8">Flagellar motor protein MotB</fullName>
    </submittedName>
</protein>
<organism evidence="8 9">
    <name type="scientific">Flavobacterium gilvum</name>
    <dbReference type="NCBI Taxonomy" id="1492737"/>
    <lineage>
        <taxon>Bacteria</taxon>
        <taxon>Pseudomonadati</taxon>
        <taxon>Bacteroidota</taxon>
        <taxon>Flavobacteriia</taxon>
        <taxon>Flavobacteriales</taxon>
        <taxon>Flavobacteriaceae</taxon>
        <taxon>Flavobacterium</taxon>
    </lineage>
</organism>
<dbReference type="PRINTS" id="PR01021">
    <property type="entry name" value="OMPADOMAIN"/>
</dbReference>
<dbReference type="Pfam" id="PF07676">
    <property type="entry name" value="PD40"/>
    <property type="match status" value="2"/>
</dbReference>
<evidence type="ECO:0000256" key="5">
    <source>
        <dbReference type="PROSITE-ProRule" id="PRU00473"/>
    </source>
</evidence>
<dbReference type="PANTHER" id="PTHR30329:SF21">
    <property type="entry name" value="LIPOPROTEIN YIAD-RELATED"/>
    <property type="match status" value="1"/>
</dbReference>
<dbReference type="PANTHER" id="PTHR30329">
    <property type="entry name" value="STATOR ELEMENT OF FLAGELLAR MOTOR COMPLEX"/>
    <property type="match status" value="1"/>
</dbReference>
<gene>
    <name evidence="8" type="ORF">EM308_06390</name>
</gene>
<keyword evidence="4" id="KW-0802">TPR repeat</keyword>
<keyword evidence="6" id="KW-0732">Signal</keyword>
<dbReference type="InterPro" id="IPR008969">
    <property type="entry name" value="CarboxyPept-like_regulatory"/>
</dbReference>
<dbReference type="AlphaFoldDB" id="A0AAC9N5A1"/>
<dbReference type="SUPFAM" id="SSF103088">
    <property type="entry name" value="OmpA-like"/>
    <property type="match status" value="1"/>
</dbReference>
<evidence type="ECO:0000313" key="8">
    <source>
        <dbReference type="EMBL" id="AOW09162.1"/>
    </source>
</evidence>
<evidence type="ECO:0000256" key="1">
    <source>
        <dbReference type="ARBA" id="ARBA00004442"/>
    </source>
</evidence>
<dbReference type="EMBL" id="CP017479">
    <property type="protein sequence ID" value="AOW09162.1"/>
    <property type="molecule type" value="Genomic_DNA"/>
</dbReference>
<feature type="signal peptide" evidence="6">
    <location>
        <begin position="1"/>
        <end position="23"/>
    </location>
</feature>
<keyword evidence="8" id="KW-0969">Cilium</keyword>
<evidence type="ECO:0000256" key="3">
    <source>
        <dbReference type="ARBA" id="ARBA00023237"/>
    </source>
</evidence>
<evidence type="ECO:0000256" key="4">
    <source>
        <dbReference type="PROSITE-ProRule" id="PRU00339"/>
    </source>
</evidence>
<keyword evidence="9" id="KW-1185">Reference proteome</keyword>
<proteinExistence type="predicted"/>
<reference evidence="8 9" key="1">
    <citation type="submission" date="2016-10" db="EMBL/GenBank/DDBJ databases">
        <title>Flavobacterium gilvum sp. nov., isolated from stream water.</title>
        <authorList>
            <person name="Shin S.-K."/>
            <person name="Cho Y.-J."/>
            <person name="Yi H."/>
        </authorList>
    </citation>
    <scope>NUCLEOTIDE SEQUENCE [LARGE SCALE GENOMIC DNA]</scope>
    <source>
        <strain evidence="8 9">EM1308</strain>
    </source>
</reference>
<dbReference type="InterPro" id="IPR036737">
    <property type="entry name" value="OmpA-like_sf"/>
</dbReference>
<dbReference type="InterPro" id="IPR006665">
    <property type="entry name" value="OmpA-like"/>
</dbReference>
<feature type="domain" description="OmpA-like" evidence="7">
    <location>
        <begin position="526"/>
        <end position="648"/>
    </location>
</feature>
<feature type="chain" id="PRO_5042082468" evidence="6">
    <location>
        <begin position="24"/>
        <end position="648"/>
    </location>
</feature>
<dbReference type="InterPro" id="IPR050330">
    <property type="entry name" value="Bact_OuterMem_StrucFunc"/>
</dbReference>
<evidence type="ECO:0000256" key="2">
    <source>
        <dbReference type="ARBA" id="ARBA00023136"/>
    </source>
</evidence>